<accession>A0A2D2CX13</accession>
<proteinExistence type="predicted"/>
<evidence type="ECO:0000313" key="2">
    <source>
        <dbReference type="Proteomes" id="UP000230709"/>
    </source>
</evidence>
<gene>
    <name evidence="1" type="ORF">CQW49_04740</name>
</gene>
<dbReference type="KEGG" id="mtw:CQW49_04740"/>
<dbReference type="Proteomes" id="UP000230709">
    <property type="component" value="Chromosome"/>
</dbReference>
<name>A0A2D2CX13_METT3</name>
<protein>
    <submittedName>
        <fullName evidence="1">Uncharacterized protein</fullName>
    </submittedName>
</protein>
<dbReference type="SUPFAM" id="SSF63829">
    <property type="entry name" value="Calcium-dependent phosphotriesterase"/>
    <property type="match status" value="1"/>
</dbReference>
<dbReference type="STRING" id="595536.GCA_000178815_04212"/>
<evidence type="ECO:0000313" key="1">
    <source>
        <dbReference type="EMBL" id="ATQ67275.1"/>
    </source>
</evidence>
<dbReference type="Gene3D" id="2.20.25.650">
    <property type="entry name" value="Tachylectin-2-like"/>
    <property type="match status" value="2"/>
</dbReference>
<dbReference type="EMBL" id="CP023737">
    <property type="protein sequence ID" value="ATQ67275.1"/>
    <property type="molecule type" value="Genomic_DNA"/>
</dbReference>
<reference evidence="2" key="1">
    <citation type="submission" date="2017-10" db="EMBL/GenBank/DDBJ databases">
        <title>Completed PacBio SMRT sequence of Methylosinus trichosporium OB3b reveals presence of a third large plasmid.</title>
        <authorList>
            <person name="Charles T.C."/>
            <person name="Lynch M.D.J."/>
            <person name="Heil J.R."/>
            <person name="Cheng J."/>
        </authorList>
    </citation>
    <scope>NUCLEOTIDE SEQUENCE [LARGE SCALE GENOMIC DNA]</scope>
    <source>
        <strain evidence="2">OB3b</strain>
    </source>
</reference>
<dbReference type="NCBIfam" id="TIGR03803">
    <property type="entry name" value="Gloeo_Verruco"/>
    <property type="match status" value="4"/>
</dbReference>
<keyword evidence="2" id="KW-1185">Reference proteome</keyword>
<dbReference type="InterPro" id="IPR022519">
    <property type="entry name" value="Gloeo/Verruco_rpt"/>
</dbReference>
<sequence>MAFDTRGALYGTTFNGGSANLGSVFKLTPPRRAGDPWKFTQLHSFTGGADGYHSYAKLAFDDDGSLYGTAVLGGNCGNGLVFKLTPAPFGGETWTKSAVHHFCGADGGFPGSGVVFGPNGALFGTTQSGGGVYRLSRRRSDPDGLWDLTVLYALTTAASGYGPFGGVTFAFNGSLYGATTQGGSFGQGVAFKLTPPNRPNDAWTQTVLHNFSGGTDGSSPQAGLTLGYGGLLYGTTYQGGGANAGVVYQLPLR</sequence>
<organism evidence="1 2">
    <name type="scientific">Methylosinus trichosporium (strain ATCC 35070 / NCIMB 11131 / UNIQEM 75 / OB3b)</name>
    <dbReference type="NCBI Taxonomy" id="595536"/>
    <lineage>
        <taxon>Bacteria</taxon>
        <taxon>Pseudomonadati</taxon>
        <taxon>Pseudomonadota</taxon>
        <taxon>Alphaproteobacteria</taxon>
        <taxon>Hyphomicrobiales</taxon>
        <taxon>Methylocystaceae</taxon>
        <taxon>Methylosinus</taxon>
    </lineage>
</organism>
<dbReference type="AlphaFoldDB" id="A0A2D2CX13"/>